<dbReference type="CDD" id="cd19543">
    <property type="entry name" value="DCL_NRPS"/>
    <property type="match status" value="2"/>
</dbReference>
<dbReference type="NCBIfam" id="TIGR01733">
    <property type="entry name" value="AA-adenyl-dom"/>
    <property type="match status" value="3"/>
</dbReference>
<dbReference type="PROSITE" id="PS00012">
    <property type="entry name" value="PHOSPHOPANTETHEINE"/>
    <property type="match status" value="3"/>
</dbReference>
<dbReference type="InterPro" id="IPR042099">
    <property type="entry name" value="ANL_N_sf"/>
</dbReference>
<comment type="cofactor">
    <cofactor evidence="1">
        <name>pantetheine 4'-phosphate</name>
        <dbReference type="ChEBI" id="CHEBI:47942"/>
    </cofactor>
</comment>
<dbReference type="Proteomes" id="UP001602245">
    <property type="component" value="Unassembled WGS sequence"/>
</dbReference>
<comment type="caution">
    <text evidence="7">The sequence shown here is derived from an EMBL/GenBank/DDBJ whole genome shotgun (WGS) entry which is preliminary data.</text>
</comment>
<evidence type="ECO:0000256" key="4">
    <source>
        <dbReference type="ARBA" id="ARBA00022737"/>
    </source>
</evidence>
<dbReference type="Gene3D" id="3.30.300.30">
    <property type="match status" value="3"/>
</dbReference>
<dbReference type="Pfam" id="PF13193">
    <property type="entry name" value="AMP-binding_C"/>
    <property type="match status" value="2"/>
</dbReference>
<gene>
    <name evidence="7" type="ORF">ACFY35_08805</name>
</gene>
<dbReference type="Gene3D" id="3.30.559.30">
    <property type="entry name" value="Nonribosomal peptide synthetase, condensation domain"/>
    <property type="match status" value="4"/>
</dbReference>
<dbReference type="Gene3D" id="1.10.1200.10">
    <property type="entry name" value="ACP-like"/>
    <property type="match status" value="3"/>
</dbReference>
<name>A0ABW6W898_9ACTN</name>
<evidence type="ECO:0000313" key="8">
    <source>
        <dbReference type="Proteomes" id="UP001602245"/>
    </source>
</evidence>
<dbReference type="CDD" id="cd17646">
    <property type="entry name" value="A_NRPS_AB3403-like"/>
    <property type="match status" value="1"/>
</dbReference>
<dbReference type="PROSITE" id="PS50075">
    <property type="entry name" value="CARRIER"/>
    <property type="match status" value="3"/>
</dbReference>
<keyword evidence="3" id="KW-0597">Phosphoprotein</keyword>
<keyword evidence="5" id="KW-0045">Antibiotic biosynthesis</keyword>
<dbReference type="Pfam" id="PF00668">
    <property type="entry name" value="Condensation"/>
    <property type="match status" value="4"/>
</dbReference>
<dbReference type="InterPro" id="IPR023213">
    <property type="entry name" value="CAT-like_dom_sf"/>
</dbReference>
<dbReference type="InterPro" id="IPR010071">
    <property type="entry name" value="AA_adenyl_dom"/>
</dbReference>
<feature type="domain" description="Carrier" evidence="6">
    <location>
        <begin position="1921"/>
        <end position="1995"/>
    </location>
</feature>
<keyword evidence="8" id="KW-1185">Reference proteome</keyword>
<dbReference type="NCBIfam" id="NF003417">
    <property type="entry name" value="PRK04813.1"/>
    <property type="match status" value="4"/>
</dbReference>
<dbReference type="Gene3D" id="3.40.50.980">
    <property type="match status" value="4"/>
</dbReference>
<evidence type="ECO:0000256" key="2">
    <source>
        <dbReference type="ARBA" id="ARBA00022450"/>
    </source>
</evidence>
<feature type="domain" description="Carrier" evidence="6">
    <location>
        <begin position="906"/>
        <end position="980"/>
    </location>
</feature>
<dbReference type="Gene3D" id="2.30.38.10">
    <property type="entry name" value="Luciferase, Domain 3"/>
    <property type="match status" value="2"/>
</dbReference>
<dbReference type="InterPro" id="IPR010060">
    <property type="entry name" value="NRPS_synth"/>
</dbReference>
<dbReference type="Gene3D" id="3.40.50.12780">
    <property type="entry name" value="N-terminal domain of ligase-like"/>
    <property type="match status" value="1"/>
</dbReference>
<evidence type="ECO:0000259" key="6">
    <source>
        <dbReference type="PROSITE" id="PS50075"/>
    </source>
</evidence>
<dbReference type="SUPFAM" id="SSF52777">
    <property type="entry name" value="CoA-dependent acyltransferases"/>
    <property type="match status" value="8"/>
</dbReference>
<dbReference type="InterPro" id="IPR036736">
    <property type="entry name" value="ACP-like_sf"/>
</dbReference>
<dbReference type="Pfam" id="PF00550">
    <property type="entry name" value="PP-binding"/>
    <property type="match status" value="3"/>
</dbReference>
<dbReference type="NCBIfam" id="TIGR01720">
    <property type="entry name" value="NRPS-para261"/>
    <property type="match status" value="1"/>
</dbReference>
<reference evidence="7 8" key="1">
    <citation type="submission" date="2024-10" db="EMBL/GenBank/DDBJ databases">
        <title>The Natural Products Discovery Center: Release of the First 8490 Sequenced Strains for Exploring Actinobacteria Biosynthetic Diversity.</title>
        <authorList>
            <person name="Kalkreuter E."/>
            <person name="Kautsar S.A."/>
            <person name="Yang D."/>
            <person name="Bader C.D."/>
            <person name="Teijaro C.N."/>
            <person name="Fluegel L."/>
            <person name="Davis C.M."/>
            <person name="Simpson J.R."/>
            <person name="Lauterbach L."/>
            <person name="Steele A.D."/>
            <person name="Gui C."/>
            <person name="Meng S."/>
            <person name="Li G."/>
            <person name="Viehrig K."/>
            <person name="Ye F."/>
            <person name="Su P."/>
            <person name="Kiefer A.F."/>
            <person name="Nichols A."/>
            <person name="Cepeda A.J."/>
            <person name="Yan W."/>
            <person name="Fan B."/>
            <person name="Jiang Y."/>
            <person name="Adhikari A."/>
            <person name="Zheng C.-J."/>
            <person name="Schuster L."/>
            <person name="Cowan T.M."/>
            <person name="Smanski M.J."/>
            <person name="Chevrette M.G."/>
            <person name="De Carvalho L.P.S."/>
            <person name="Shen B."/>
        </authorList>
    </citation>
    <scope>NUCLEOTIDE SEQUENCE [LARGE SCALE GENOMIC DNA]</scope>
    <source>
        <strain evidence="7 8">NPDC000087</strain>
    </source>
</reference>
<dbReference type="RefSeq" id="WP_020515990.1">
    <property type="nucleotide sequence ID" value="NZ_JBIAZU010000002.1"/>
</dbReference>
<dbReference type="SUPFAM" id="SSF47336">
    <property type="entry name" value="ACP-like"/>
    <property type="match status" value="3"/>
</dbReference>
<dbReference type="InterPro" id="IPR020845">
    <property type="entry name" value="AMP-binding_CS"/>
</dbReference>
<evidence type="ECO:0000256" key="1">
    <source>
        <dbReference type="ARBA" id="ARBA00001957"/>
    </source>
</evidence>
<dbReference type="InterPro" id="IPR045851">
    <property type="entry name" value="AMP-bd_C_sf"/>
</dbReference>
<proteinExistence type="predicted"/>
<organism evidence="7 8">
    <name type="scientific">Paractinoplanes globisporus</name>
    <dbReference type="NCBI Taxonomy" id="113565"/>
    <lineage>
        <taxon>Bacteria</taxon>
        <taxon>Bacillati</taxon>
        <taxon>Actinomycetota</taxon>
        <taxon>Actinomycetes</taxon>
        <taxon>Micromonosporales</taxon>
        <taxon>Micromonosporaceae</taxon>
        <taxon>Paractinoplanes</taxon>
    </lineage>
</organism>
<dbReference type="SMART" id="SM00823">
    <property type="entry name" value="PKS_PP"/>
    <property type="match status" value="3"/>
</dbReference>
<dbReference type="Pfam" id="PF00501">
    <property type="entry name" value="AMP-binding"/>
    <property type="match status" value="3"/>
</dbReference>
<dbReference type="InterPro" id="IPR001242">
    <property type="entry name" value="Condensation_dom"/>
</dbReference>
<dbReference type="InterPro" id="IPR009081">
    <property type="entry name" value="PP-bd_ACP"/>
</dbReference>
<dbReference type="Gene3D" id="3.30.559.10">
    <property type="entry name" value="Chloramphenicol acetyltransferase-like domain"/>
    <property type="match status" value="4"/>
</dbReference>
<dbReference type="SUPFAM" id="SSF56801">
    <property type="entry name" value="Acetyl-CoA synthetase-like"/>
    <property type="match status" value="3"/>
</dbReference>
<feature type="domain" description="Carrier" evidence="6">
    <location>
        <begin position="2956"/>
        <end position="3030"/>
    </location>
</feature>
<dbReference type="PANTHER" id="PTHR45527">
    <property type="entry name" value="NONRIBOSOMAL PEPTIDE SYNTHETASE"/>
    <property type="match status" value="1"/>
</dbReference>
<dbReference type="PANTHER" id="PTHR45527:SF1">
    <property type="entry name" value="FATTY ACID SYNTHASE"/>
    <property type="match status" value="1"/>
</dbReference>
<dbReference type="InterPro" id="IPR020806">
    <property type="entry name" value="PKS_PP-bd"/>
</dbReference>
<evidence type="ECO:0000256" key="3">
    <source>
        <dbReference type="ARBA" id="ARBA00022553"/>
    </source>
</evidence>
<dbReference type="InterPro" id="IPR025110">
    <property type="entry name" value="AMP-bd_C"/>
</dbReference>
<evidence type="ECO:0000313" key="7">
    <source>
        <dbReference type="EMBL" id="MFF5289524.1"/>
    </source>
</evidence>
<dbReference type="EMBL" id="JBIAZU010000002">
    <property type="protein sequence ID" value="MFF5289524.1"/>
    <property type="molecule type" value="Genomic_DNA"/>
</dbReference>
<dbReference type="InterPro" id="IPR000873">
    <property type="entry name" value="AMP-dep_synth/lig_dom"/>
</dbReference>
<dbReference type="InterPro" id="IPR006162">
    <property type="entry name" value="Ppantetheine_attach_site"/>
</dbReference>
<dbReference type="PROSITE" id="PS00455">
    <property type="entry name" value="AMP_BINDING"/>
    <property type="match status" value="3"/>
</dbReference>
<keyword evidence="2" id="KW-0596">Phosphopantetheine</keyword>
<accession>A0ABW6W898</accession>
<protein>
    <submittedName>
        <fullName evidence="7">Non-ribosomal peptide synthetase</fullName>
    </submittedName>
</protein>
<evidence type="ECO:0000256" key="5">
    <source>
        <dbReference type="ARBA" id="ARBA00023194"/>
    </source>
</evidence>
<keyword evidence="4" id="KW-0677">Repeat</keyword>
<sequence length="3494" mass="373005">MTNKIGLQDVLPLSPLQEGLLFHALYDADRPDVYTVSTALDLTGDLDVERLRAAGQALLDRHPNLRAGFRRTAKGTTVAAIPTRVRLPWEYRATEPEVEETPRFDMARPPLLRMTLTRLAEDVHRLVISHHHILLDGWSSPLLVRELFDLYAGRELPPVTPYKNYLAWLSRWDKPAAVTAWREALSGLDEPTRIGAPTEPSIPDSVETALPEPLSARLTALARTHGFTLNTLVQAAWGLLLARTTGRDDVVFGATVSGRPPQLPGVESMIGLFINTVPVRVRIDPAEPARDLLIRLQDEQAALIEHQYLGPGEIQRLAGHGELFDTLTVFESYPGGPAEPVPGLRITEAYDEDATHYPVVLTAEPGERIHLAIRHRVGAAAAQNLLDRLVRILTAIADDPSRPVGRIDMLEPAERSRLLDDWAGRTDGIELTTFPRRFAEMAAAYPEHVAIVCEDEQVTYAELDARSDRLARSLAARGAGPGEVVAVALPRSADLITALVGVLRSGAAYLALDLDYPPERLRYMLDDARPLCTVTAADLAGDGPHAEPREPGPLDAAYVIYTSGSTGRPKGVVVAHEGVAKLLATQTRRIGVTEHSRALQLASPSFDLAYWEMCWALLSGGTLVVVPTELRSPGAPLVDYIVKHEVTHLALPPSVLGALPAGVRLPLGVHLLVGTEEVPARLAERFAPGRHMFNAYGPTETSVNATLWEVAPVAGGTVPIGVPDPGQLAYVLDGGLNPVPPGIVGELYLGGLGLARGYLNRPALTAERFLPDPFAGNGSRMYRTGDLVRWTDRGAIEFAGRADHQVKIRGFRVELGEIEAVVARQPGVGQAAVVLRTDAGTKRIIAYVVGGADPARLRTDVSTVLPDHMVPAAFVPLEKLPVNVNGKLDRAALPAPDFTAGRTGRAPRTPREKLLCDVFTEVLGVEKIGIDDDFFALGGDSIMSMQLVGRARTAGLVLSPRQVFQNRTPARLVAVAGTVTGADAVPANLSLVTLSEADRREIAGLGFDVREVLPLAPLQTGLLFHTLLDEAGPDVYTVRMVFDLTGPVDADRLRAAAEALLDRHGNLRASFHHLTSGTTVSVVPATSTVAWTEADAPDEQAWQRVLDQRAHRFDPAAGPLIRFALVHTGPDTHRLVLTHHHLLLDGWSRGPLMAELSALYRDPSATSTGRPFRDYLAWLAGQDRSAAERAWTAALAGLAEPTRVASGGQREALTPSAVEVELAADRTAALTAIGRARGLTLNTVVQAAWALLLARLTGRDDIVFGATVSGRPPQLPGVESMVGLFINTVPVRVRIDPAEPAHTLLDRLQDEQSALMEHQYLSLTDIQRIAGRGELFDTLVVFENYPDDGAEAGGLPVTGTEGHDATHYPLTLIAEPGETLRLAIEFRPDVVDPALAARLADGLVALVDGLAAGLDAPVGRIGLLDTPPPGGTGELRELPPTTLPALVSAQVEATPDALALVGPAGERLTYRELDARIDRLARVLAAAGAGPETVVALALPRSVELVVAIHAVVRAGAAYLPLDLDHPDARLAGMLADARPVAVLALSSTAVRLPGEAIRLDEPLDDPAITPVAPGPRHPAYVIYTSGSTGAPKGVAVEHAGIVNRLLWMQHEYALSGEDRVLQKTPAGFDVSVWEFFWPLIAGATLVVARPDGHRDPSYLADLIRREAVTTVHFVPSMLAAFLPSAEGCPSLRRVVCSGEALPAALADRFAEVLPDAGLHNLYGPTEASVDVTFWPAARETGTTGVPIGGPVWNTRVSVLDDALRPVPLGVLGELYLAGVQLARGYRGQPGLTAGRFVADPYGGPGERMYRTGDRVRWIAEGVLEFLGRGDGQVKIRGQRVELGEIEAAIGRPCAVVIRDGRLVAYVVGPADADALRKKLPDHMVPSAFVELDALPVSVNGKLDRAALPAPDFAAASTGTAPRTPREQLLCDLFAEVLGVPTVGAEDDFFGLGGDSIVSIQLVGRARAAGLSLTLRQVFQLRTPAALATAAGSAFTAAGGEGALVELTDAETAEIAGLGLDVAEVLPLSPLQAGLLFHAAFDEGGLDLYTVQMVFDLPASVDPTRLRAAGQALLDRHANLRASFHQLGSGRPVAVVSRHVGLPWAVVDLGAEDEAWERCLAEEGRRFDPATAPLLRMMLVRVAGGFRLVLTHQHMLLDGWSRGPLIEQLAALYAGQPVEATPYRDFLAWLAGQDRAAAEDAWRTALAGIEDATRLAPADPQREPAVPELIDRELPRHVTDSLVALARSRGLTLNTLVQAAWSIVLGRLTGRDDVVFGATVSGRPAQLPGVESMIGLFINTVPVRVRIDPAEPVRALLARVQDEQSALLDHQYLGLADIQRLAGAGELFDTLLIVENYPDRGDDPESLLAAADAGGRDATHYPLTVVADPGERLRIGLEYRPDLFTGVVAGRVVAAVAAVLTAFTVDPSRPVGRLDLASGEDREGWNPGPMTPADDPTVTDLFERQAAESPDAVAVVCGETRWTFAELNARANRLARLLAARGAGPEDIVAIALPRTADAITAILGVLKSGAAYLPLDPAYPAARIAATLGDAKPKLLITAEGVEIATGLPRVLVNESEHDASNLGRRVDPRHPAYVIYTSGSTGRPKGVVVTHRNLVNLFRSHNAQLHRPARAATGRRHLRVGHAWSFAFDASWQPQLWLLDGHALHIVTEQIQRDPEQMATLIRDEGIDFIELTPSHLAQVADAGLIRDGKCPLAVVGVGGEAIAPAFWERLGSLPDTEAFNLYGPTEATVDALSARVADTPTPVIGRAVGGARAYVLDHALRHAPAGIAGELYVAGAGLARGYLGRPGPTAERFVADPYGRPGDRMYRTGDLVRWTDDGRVEYLGRVDEQVKIRGFRIELGEIETVLAAQPGVTEAVVIAREDRPGVRRLAGYVVGAETLDTAALRAAVAAELPDYMVPAALIRLDRLPTLANGKLDKAALPAPDLGGENKGREPANDRERALSEVVAAALGLDTVDVEADFFALGGDSIVAMQLVGRARAAGLRITPRQVFAERTVAGLALVATALDPAGSPEADGVGAFPLTPVMRWLSEVDGPIDGFNQSAVVQVPADLGWEPLLAALQAVVDRHDLLRARLDRGGDWSLTVPPPFSTKAAGFTVRVDVEGLDERGLWDAVAEQARIAQAALDPDHGVMIRAAWLDAGPERPGRLLLLVHHLVVDGVSWRVLLPEIGAAWRDAVAGRAPVTAATGTSFRRWATGLTAQALSPQREAELPMWTELVGKGDPLPVRRPLDPKVDVAGTLRDLTLTLPADVTEALLTRVPAALAASINDVLLGALGVAVARWREGDAVLVALEGHGREEHLVPGADLSGTVGWFTTIFPVCLDTAGIDLAGEAAVAEAVIRVRDHLAALPDNGMGYGLLRYLNPRTGPALAARPHPPIQFNYMGRFDFPDAADWEYAPEAEAAENGADDAMPETYELVVNAQTEDRSGGPQLVATWAWPDAVLDEKSVQDLAAAWFDALQALTTHIPTRSTR</sequence>
<dbReference type="CDD" id="cd05930">
    <property type="entry name" value="A_NRPS"/>
    <property type="match status" value="1"/>
</dbReference>